<gene>
    <name evidence="3" type="ORF">LECACI_7A005487</name>
</gene>
<evidence type="ECO:0000259" key="2">
    <source>
        <dbReference type="SMART" id="SM00672"/>
    </source>
</evidence>
<dbReference type="EMBL" id="CAVMBE010000035">
    <property type="protein sequence ID" value="CAK4030329.1"/>
    <property type="molecule type" value="Genomic_DNA"/>
</dbReference>
<comment type="caution">
    <text evidence="3">The sequence shown here is derived from an EMBL/GenBank/DDBJ whole genome shotgun (WGS) entry which is preliminary data.</text>
</comment>
<sequence>MPRVLLSAPSFHSRLVQITFLAVVLIVLWCFILPQSHSFRQRLVPYWSGPAAVAIPSSSTPNTRLPQIKHQNKDHPIDQLIVRANEGFRLLIGKKTENVHDAARAYRARRGREPPPHFDEWFEYASKNKSAIIVEEFFDRIYDDLNPFWGVPPKQIREQANDFLHRISIRDGNVTKRTDVPLEDRPWMLLWSDMVQSVAEFLPDVDLAINVMDESRLVVPWEEINGYMAKAKRARKSVPAAELRNDFSSLKESLKQLDKFPLQEHFDPMFQAEGPFWPLAVAGCPPDSPARSAYIESDFSHPPPLKGDLPNNTYYGYVQNWTYTQSPCDHSALQGLHGSFVEPISISTSKKFFPLFGGSKLPMNNEILLPPAMYWTDDPFYSGGEEHGQPWEEKHDQLIWRGAASGGRNRENNWTRFQRHRFVSMVNATSIKQMELHLPARPPTFVLPANDAYDLTVQKSGAGETPFSEWVATWADAAFVHLLCFPDESPPHCRHTDPYFSVEKGMPMSEQYLNKYLPDIDGNSFSGRYRGFLGSTSMPIKATIYQEWHDSRLVPWKHFVPMDNTFIDIYGIMQYFVGNSIEGLDGHDEEAKSIALEGKAWAEKVLRKEDMSIYVYRLILEYARLCDDERDRLSWVEKFEGGLEGAERPLE</sequence>
<dbReference type="AlphaFoldDB" id="A0AAI8Z0N8"/>
<evidence type="ECO:0000256" key="1">
    <source>
        <dbReference type="SAM" id="Phobius"/>
    </source>
</evidence>
<dbReference type="PANTHER" id="PTHR12203:SF22">
    <property type="entry name" value="CAPSULE ASSOCIATED PROTEIN"/>
    <property type="match status" value="1"/>
</dbReference>
<keyword evidence="1" id="KW-0812">Transmembrane</keyword>
<accession>A0AAI8Z0N8</accession>
<organism evidence="3 4">
    <name type="scientific">Lecanosticta acicola</name>
    <dbReference type="NCBI Taxonomy" id="111012"/>
    <lineage>
        <taxon>Eukaryota</taxon>
        <taxon>Fungi</taxon>
        <taxon>Dikarya</taxon>
        <taxon>Ascomycota</taxon>
        <taxon>Pezizomycotina</taxon>
        <taxon>Dothideomycetes</taxon>
        <taxon>Dothideomycetidae</taxon>
        <taxon>Mycosphaerellales</taxon>
        <taxon>Mycosphaerellaceae</taxon>
        <taxon>Lecanosticta</taxon>
    </lineage>
</organism>
<dbReference type="InterPro" id="IPR006598">
    <property type="entry name" value="CAP10"/>
</dbReference>
<feature type="domain" description="Glycosyl transferase CAP10" evidence="2">
    <location>
        <begin position="325"/>
        <end position="629"/>
    </location>
</feature>
<reference evidence="3" key="1">
    <citation type="submission" date="2023-11" db="EMBL/GenBank/DDBJ databases">
        <authorList>
            <person name="Alioto T."/>
            <person name="Alioto T."/>
            <person name="Gomez Garrido J."/>
        </authorList>
    </citation>
    <scope>NUCLEOTIDE SEQUENCE</scope>
</reference>
<dbReference type="SMART" id="SM00672">
    <property type="entry name" value="CAP10"/>
    <property type="match status" value="1"/>
</dbReference>
<dbReference type="PANTHER" id="PTHR12203">
    <property type="entry name" value="KDEL LYS-ASP-GLU-LEU CONTAINING - RELATED"/>
    <property type="match status" value="1"/>
</dbReference>
<evidence type="ECO:0000313" key="4">
    <source>
        <dbReference type="Proteomes" id="UP001296104"/>
    </source>
</evidence>
<proteinExistence type="predicted"/>
<dbReference type="InterPro" id="IPR051091">
    <property type="entry name" value="O-Glucosyltr/Glycosyltrsf_90"/>
</dbReference>
<evidence type="ECO:0000313" key="3">
    <source>
        <dbReference type="EMBL" id="CAK4030329.1"/>
    </source>
</evidence>
<name>A0AAI8Z0N8_9PEZI</name>
<keyword evidence="1" id="KW-0472">Membrane</keyword>
<keyword evidence="1" id="KW-1133">Transmembrane helix</keyword>
<dbReference type="Proteomes" id="UP001296104">
    <property type="component" value="Unassembled WGS sequence"/>
</dbReference>
<feature type="transmembrane region" description="Helical" evidence="1">
    <location>
        <begin position="15"/>
        <end position="33"/>
    </location>
</feature>
<keyword evidence="4" id="KW-1185">Reference proteome</keyword>
<dbReference type="Pfam" id="PF05686">
    <property type="entry name" value="Glyco_transf_90"/>
    <property type="match status" value="1"/>
</dbReference>
<protein>
    <submittedName>
        <fullName evidence="3">Glycosyltransferase family 90</fullName>
    </submittedName>
</protein>